<accession>A0ABM1RYZ4</accession>
<evidence type="ECO:0000256" key="5">
    <source>
        <dbReference type="ARBA" id="ARBA00023136"/>
    </source>
</evidence>
<feature type="transmembrane region" description="Helical" evidence="6">
    <location>
        <begin position="82"/>
        <end position="104"/>
    </location>
</feature>
<sequence>CGIVLCFQVPFVSSKVIATSGVFVTGACSVLFGTLNLSPPGTPFIALAFAVRIVEAFGSASIFTVGYSIVGNEFNDRRATALATLDMSFGVGIIIGPSIGGVLYQVF</sequence>
<comment type="subcellular location">
    <subcellularLocation>
        <location evidence="1">Membrane</location>
        <topology evidence="1">Multi-pass membrane protein</topology>
    </subcellularLocation>
</comment>
<dbReference type="InterPro" id="IPR011701">
    <property type="entry name" value="MFS"/>
</dbReference>
<keyword evidence="2" id="KW-0813">Transport</keyword>
<name>A0ABM1RYZ4_LIMPO</name>
<dbReference type="Gene3D" id="1.20.1250.20">
    <property type="entry name" value="MFS general substrate transporter like domains"/>
    <property type="match status" value="1"/>
</dbReference>
<dbReference type="InterPro" id="IPR050930">
    <property type="entry name" value="MFS_Vesicular_Transporter"/>
</dbReference>
<evidence type="ECO:0000256" key="6">
    <source>
        <dbReference type="SAM" id="Phobius"/>
    </source>
</evidence>
<evidence type="ECO:0000313" key="8">
    <source>
        <dbReference type="RefSeq" id="XP_022236599.1"/>
    </source>
</evidence>
<dbReference type="RefSeq" id="XP_022236599.1">
    <property type="nucleotide sequence ID" value="XM_022380891.1"/>
</dbReference>
<evidence type="ECO:0000313" key="7">
    <source>
        <dbReference type="Proteomes" id="UP000694941"/>
    </source>
</evidence>
<dbReference type="SUPFAM" id="SSF103473">
    <property type="entry name" value="MFS general substrate transporter"/>
    <property type="match status" value="1"/>
</dbReference>
<gene>
    <name evidence="8" type="primary">LOC111084104</name>
</gene>
<dbReference type="Proteomes" id="UP000694941">
    <property type="component" value="Unplaced"/>
</dbReference>
<keyword evidence="3 6" id="KW-0812">Transmembrane</keyword>
<keyword evidence="5 6" id="KW-0472">Membrane</keyword>
<feature type="non-terminal residue" evidence="8">
    <location>
        <position position="1"/>
    </location>
</feature>
<protein>
    <submittedName>
        <fullName evidence="8">MFS-type transporter SLC18B1-like</fullName>
    </submittedName>
</protein>
<proteinExistence type="predicted"/>
<feature type="transmembrane region" description="Helical" evidence="6">
    <location>
        <begin position="16"/>
        <end position="38"/>
    </location>
</feature>
<keyword evidence="4 6" id="KW-1133">Transmembrane helix</keyword>
<dbReference type="Pfam" id="PF07690">
    <property type="entry name" value="MFS_1"/>
    <property type="match status" value="1"/>
</dbReference>
<evidence type="ECO:0000256" key="2">
    <source>
        <dbReference type="ARBA" id="ARBA00022448"/>
    </source>
</evidence>
<evidence type="ECO:0000256" key="4">
    <source>
        <dbReference type="ARBA" id="ARBA00022989"/>
    </source>
</evidence>
<dbReference type="GeneID" id="111084104"/>
<reference evidence="8" key="1">
    <citation type="submission" date="2025-08" db="UniProtKB">
        <authorList>
            <consortium name="RefSeq"/>
        </authorList>
    </citation>
    <scope>IDENTIFICATION</scope>
    <source>
        <tissue evidence="8">Muscle</tissue>
    </source>
</reference>
<feature type="transmembrane region" description="Helical" evidence="6">
    <location>
        <begin position="44"/>
        <end position="70"/>
    </location>
</feature>
<dbReference type="InterPro" id="IPR036259">
    <property type="entry name" value="MFS_trans_sf"/>
</dbReference>
<evidence type="ECO:0000256" key="1">
    <source>
        <dbReference type="ARBA" id="ARBA00004141"/>
    </source>
</evidence>
<evidence type="ECO:0000256" key="3">
    <source>
        <dbReference type="ARBA" id="ARBA00022692"/>
    </source>
</evidence>
<keyword evidence="7" id="KW-1185">Reference proteome</keyword>
<organism evidence="7 8">
    <name type="scientific">Limulus polyphemus</name>
    <name type="common">Atlantic horseshoe crab</name>
    <dbReference type="NCBI Taxonomy" id="6850"/>
    <lineage>
        <taxon>Eukaryota</taxon>
        <taxon>Metazoa</taxon>
        <taxon>Ecdysozoa</taxon>
        <taxon>Arthropoda</taxon>
        <taxon>Chelicerata</taxon>
        <taxon>Merostomata</taxon>
        <taxon>Xiphosura</taxon>
        <taxon>Limulidae</taxon>
        <taxon>Limulus</taxon>
    </lineage>
</organism>
<dbReference type="PANTHER" id="PTHR23506:SF26">
    <property type="entry name" value="MFS-TYPE TRANSPORTER SLC18B1"/>
    <property type="match status" value="1"/>
</dbReference>
<dbReference type="PANTHER" id="PTHR23506">
    <property type="entry name" value="GH10249P"/>
    <property type="match status" value="1"/>
</dbReference>